<proteinExistence type="predicted"/>
<name>A0ABY8N6H1_9FLAO</name>
<gene>
    <name evidence="1" type="ORF">MG292_03145</name>
</gene>
<reference evidence="1 2" key="2">
    <citation type="submission" date="2023-06" db="EMBL/GenBank/DDBJ databases">
        <title>Complete Genome Sequence of Flavobacterium keumense K3R-10.</title>
        <authorList>
            <person name="Jeong H."/>
            <person name="Jhang S.Y."/>
            <person name="Kim J.N."/>
        </authorList>
    </citation>
    <scope>NUCLEOTIDE SEQUENCE [LARGE SCALE GENOMIC DNA]</scope>
    <source>
        <strain evidence="1 2">K3R-10</strain>
    </source>
</reference>
<accession>A0ABY8N6H1</accession>
<reference evidence="1 2" key="1">
    <citation type="submission" date="2022-02" db="EMBL/GenBank/DDBJ databases">
        <authorList>
            <person name="Cha I.-T."/>
            <person name="Lee K.-E."/>
            <person name="Park S.-J."/>
        </authorList>
    </citation>
    <scope>NUCLEOTIDE SEQUENCE [LARGE SCALE GENOMIC DNA]</scope>
    <source>
        <strain evidence="1 2">K3R-10</strain>
    </source>
</reference>
<organism evidence="1 2">
    <name type="scientific">Flavobacterium keumense</name>
    <dbReference type="NCBI Taxonomy" id="1306518"/>
    <lineage>
        <taxon>Bacteria</taxon>
        <taxon>Pseudomonadati</taxon>
        <taxon>Bacteroidota</taxon>
        <taxon>Flavobacteriia</taxon>
        <taxon>Flavobacteriales</taxon>
        <taxon>Flavobacteriaceae</taxon>
        <taxon>Flavobacterium</taxon>
    </lineage>
</organism>
<dbReference type="RefSeq" id="WP_264534147.1">
    <property type="nucleotide sequence ID" value="NZ_CP092332.1"/>
</dbReference>
<evidence type="ECO:0000313" key="2">
    <source>
        <dbReference type="Proteomes" id="UP001232117"/>
    </source>
</evidence>
<dbReference type="Proteomes" id="UP001232117">
    <property type="component" value="Chromosome"/>
</dbReference>
<protein>
    <submittedName>
        <fullName evidence="1">Uncharacterized protein</fullName>
    </submittedName>
</protein>
<dbReference type="EMBL" id="CP092332">
    <property type="protein sequence ID" value="WGK95244.1"/>
    <property type="molecule type" value="Genomic_DNA"/>
</dbReference>
<evidence type="ECO:0000313" key="1">
    <source>
        <dbReference type="EMBL" id="WGK95244.1"/>
    </source>
</evidence>
<keyword evidence="2" id="KW-1185">Reference proteome</keyword>
<sequence>MKLFFLSTIILVSLSGFSQELKTKSKSSIGDNVIYFIKNKPVFKEELVAIKPEEIESVNVVKRDTLVNNIKYTGQIFVILKSPTKKE</sequence>